<proteinExistence type="predicted"/>
<comment type="caution">
    <text evidence="1">The sequence shown here is derived from an EMBL/GenBank/DDBJ whole genome shotgun (WGS) entry which is preliminary data.</text>
</comment>
<reference evidence="1" key="1">
    <citation type="journal article" date="2014" name="Int. J. Syst. Evol. Microbiol.">
        <title>Complete genome sequence of Corynebacterium casei LMG S-19264T (=DSM 44701T), isolated from a smear-ripened cheese.</title>
        <authorList>
            <consortium name="US DOE Joint Genome Institute (JGI-PGF)"/>
            <person name="Walter F."/>
            <person name="Albersmeier A."/>
            <person name="Kalinowski J."/>
            <person name="Ruckert C."/>
        </authorList>
    </citation>
    <scope>NUCLEOTIDE SEQUENCE</scope>
    <source>
        <strain evidence="1">KCTC 12870</strain>
    </source>
</reference>
<evidence type="ECO:0000313" key="2">
    <source>
        <dbReference type="Proteomes" id="UP000642829"/>
    </source>
</evidence>
<dbReference type="AlphaFoldDB" id="A0A8J3GF98"/>
<protein>
    <submittedName>
        <fullName evidence="1">Uncharacterized protein</fullName>
    </submittedName>
</protein>
<sequence length="123" mass="13278">MAHSNHPWSNVIYDDRSCSNHGPISYGDVWAHKNTSANPSILANRDRWHQEGHCFVCVVVSAATEVSALGNSGSLTDLDEAVIIHEHAFTQCSEISDLKIPGIGNDGCRMNTYVAANTRAVAA</sequence>
<dbReference type="Proteomes" id="UP000642829">
    <property type="component" value="Unassembled WGS sequence"/>
</dbReference>
<name>A0A8J3GF98_9BACT</name>
<accession>A0A8J3GF98</accession>
<organism evidence="1 2">
    <name type="scientific">Cerasicoccus arenae</name>
    <dbReference type="NCBI Taxonomy" id="424488"/>
    <lineage>
        <taxon>Bacteria</taxon>
        <taxon>Pseudomonadati</taxon>
        <taxon>Verrucomicrobiota</taxon>
        <taxon>Opitutia</taxon>
        <taxon>Puniceicoccales</taxon>
        <taxon>Cerasicoccaceae</taxon>
        <taxon>Cerasicoccus</taxon>
    </lineage>
</organism>
<evidence type="ECO:0000313" key="1">
    <source>
        <dbReference type="EMBL" id="GHC04710.1"/>
    </source>
</evidence>
<keyword evidence="2" id="KW-1185">Reference proteome</keyword>
<reference evidence="1" key="2">
    <citation type="submission" date="2020-09" db="EMBL/GenBank/DDBJ databases">
        <authorList>
            <person name="Sun Q."/>
            <person name="Kim S."/>
        </authorList>
    </citation>
    <scope>NUCLEOTIDE SEQUENCE</scope>
    <source>
        <strain evidence="1">KCTC 12870</strain>
    </source>
</reference>
<gene>
    <name evidence="1" type="ORF">GCM10007047_21860</name>
</gene>
<dbReference type="EMBL" id="BMXG01000013">
    <property type="protein sequence ID" value="GHC04710.1"/>
    <property type="molecule type" value="Genomic_DNA"/>
</dbReference>